<keyword evidence="3" id="KW-1185">Reference proteome</keyword>
<organism evidence="2 3">
    <name type="scientific">Kipferlia bialata</name>
    <dbReference type="NCBI Taxonomy" id="797122"/>
    <lineage>
        <taxon>Eukaryota</taxon>
        <taxon>Metamonada</taxon>
        <taxon>Carpediemonas-like organisms</taxon>
        <taxon>Kipferlia</taxon>
    </lineage>
</organism>
<gene>
    <name evidence="2" type="ORF">KIPB_014103</name>
</gene>
<comment type="caution">
    <text evidence="2">The sequence shown here is derived from an EMBL/GenBank/DDBJ whole genome shotgun (WGS) entry which is preliminary data.</text>
</comment>
<feature type="compositionally biased region" description="Gly residues" evidence="1">
    <location>
        <begin position="50"/>
        <end position="76"/>
    </location>
</feature>
<evidence type="ECO:0000313" key="3">
    <source>
        <dbReference type="Proteomes" id="UP000265618"/>
    </source>
</evidence>
<protein>
    <submittedName>
        <fullName evidence="2">Uncharacterized protein</fullName>
    </submittedName>
</protein>
<proteinExistence type="predicted"/>
<name>A0A391NUZ5_9EUKA</name>
<feature type="non-terminal residue" evidence="2">
    <location>
        <position position="126"/>
    </location>
</feature>
<dbReference type="Proteomes" id="UP000265618">
    <property type="component" value="Unassembled WGS sequence"/>
</dbReference>
<feature type="region of interest" description="Disordered" evidence="1">
    <location>
        <begin position="1"/>
        <end position="126"/>
    </location>
</feature>
<dbReference type="AlphaFoldDB" id="A0A391NUZ5"/>
<accession>A0A391NUZ5</accession>
<feature type="compositionally biased region" description="Polar residues" evidence="1">
    <location>
        <begin position="28"/>
        <end position="37"/>
    </location>
</feature>
<reference evidence="2 3" key="1">
    <citation type="journal article" date="2018" name="PLoS ONE">
        <title>The draft genome of Kipferlia bialata reveals reductive genome evolution in fornicate parasites.</title>
        <authorList>
            <person name="Tanifuji G."/>
            <person name="Takabayashi S."/>
            <person name="Kume K."/>
            <person name="Takagi M."/>
            <person name="Nakayama T."/>
            <person name="Kamikawa R."/>
            <person name="Inagaki Y."/>
            <person name="Hashimoto T."/>
        </authorList>
    </citation>
    <scope>NUCLEOTIDE SEQUENCE [LARGE SCALE GENOMIC DNA]</scope>
    <source>
        <strain evidence="2">NY0173</strain>
    </source>
</reference>
<feature type="compositionally biased region" description="Low complexity" evidence="1">
    <location>
        <begin position="94"/>
        <end position="126"/>
    </location>
</feature>
<sequence length="126" mass="12717">MEYTSGDEGSSIDDDLAMDLICLAHEPPTSSDESISGESPVPATTEDARGGGAGEQPGMGGMPNTGMGGMRGGEQGRMGPTQPMCQGMAMQPTQGQGMAIQAPMGQGMGMQPPQGPGMAMQPPMGQ</sequence>
<evidence type="ECO:0000313" key="2">
    <source>
        <dbReference type="EMBL" id="GCA64380.1"/>
    </source>
</evidence>
<dbReference type="EMBL" id="BDIP01007062">
    <property type="protein sequence ID" value="GCA64380.1"/>
    <property type="molecule type" value="Genomic_DNA"/>
</dbReference>
<evidence type="ECO:0000256" key="1">
    <source>
        <dbReference type="SAM" id="MobiDB-lite"/>
    </source>
</evidence>